<dbReference type="EMBL" id="JACXAE010000076">
    <property type="protein sequence ID" value="MBD2775268.1"/>
    <property type="molecule type" value="Genomic_DNA"/>
</dbReference>
<feature type="chain" id="PRO_5035280312" description="RDD domain-containing protein" evidence="1">
    <location>
        <begin position="27"/>
        <end position="170"/>
    </location>
</feature>
<evidence type="ECO:0008006" key="4">
    <source>
        <dbReference type="Google" id="ProtNLM"/>
    </source>
</evidence>
<sequence>MNFKQTASMGILLLGIGLFGMKSADAKNPLVQSPVPTPSVDVTQSSSYTIAQLVEANSPVNGSWKLTYSVDGIVYQSVLLMNGYTGAMRIRYFDPNLRKTQAVDQSLRLKSSPQGLVLLGYNPVYAGTSRRHPTYSADNFLFSIRPDGSPAVFVCDYARRCSAVDVETIR</sequence>
<protein>
    <recommendedName>
        <fullName evidence="4">RDD domain-containing protein</fullName>
    </recommendedName>
</protein>
<dbReference type="Proteomes" id="UP000629098">
    <property type="component" value="Unassembled WGS sequence"/>
</dbReference>
<evidence type="ECO:0000256" key="1">
    <source>
        <dbReference type="SAM" id="SignalP"/>
    </source>
</evidence>
<keyword evidence="3" id="KW-1185">Reference proteome</keyword>
<dbReference type="RefSeq" id="WP_190833417.1">
    <property type="nucleotide sequence ID" value="NZ_CAWPPI010000076.1"/>
</dbReference>
<dbReference type="AlphaFoldDB" id="A0A8J6XIU9"/>
<accession>A0A8J6XIU9</accession>
<feature type="signal peptide" evidence="1">
    <location>
        <begin position="1"/>
        <end position="26"/>
    </location>
</feature>
<comment type="caution">
    <text evidence="2">The sequence shown here is derived from an EMBL/GenBank/DDBJ whole genome shotgun (WGS) entry which is preliminary data.</text>
</comment>
<name>A0A8J6XIU9_9CYAN</name>
<evidence type="ECO:0000313" key="2">
    <source>
        <dbReference type="EMBL" id="MBD2775268.1"/>
    </source>
</evidence>
<proteinExistence type="predicted"/>
<evidence type="ECO:0000313" key="3">
    <source>
        <dbReference type="Proteomes" id="UP000629098"/>
    </source>
</evidence>
<reference evidence="2" key="1">
    <citation type="submission" date="2020-09" db="EMBL/GenBank/DDBJ databases">
        <title>Iningainema tapete sp. nov. (Scytonemataceae, Cyanobacteria) from greenhouses in central Florida (USA) produces two types of nodularin with biosynthetic potential for microcystin-LR and anabaenopeptins.</title>
        <authorList>
            <person name="Berthold D.E."/>
            <person name="Lefler F.W."/>
            <person name="Huang I.-S."/>
            <person name="Abdulla H."/>
            <person name="Zimba P.V."/>
            <person name="Laughinghouse H.D. IV."/>
        </authorList>
    </citation>
    <scope>NUCLEOTIDE SEQUENCE</scope>
    <source>
        <strain evidence="2">BLCCT55</strain>
    </source>
</reference>
<gene>
    <name evidence="2" type="ORF">ICL16_25195</name>
</gene>
<keyword evidence="1" id="KW-0732">Signal</keyword>
<organism evidence="2 3">
    <name type="scientific">Iningainema tapete BLCC-T55</name>
    <dbReference type="NCBI Taxonomy" id="2748662"/>
    <lineage>
        <taxon>Bacteria</taxon>
        <taxon>Bacillati</taxon>
        <taxon>Cyanobacteriota</taxon>
        <taxon>Cyanophyceae</taxon>
        <taxon>Nostocales</taxon>
        <taxon>Scytonemataceae</taxon>
        <taxon>Iningainema tapete</taxon>
    </lineage>
</organism>